<dbReference type="InterPro" id="IPR050300">
    <property type="entry name" value="GDXG_lipolytic_enzyme"/>
</dbReference>
<sequence>MPAPALLAWQAQPFKAFYITYILTTLITVRLPVWSIACLLPALRPRSSWSYSRALWVKLYSVFFKVIFNTGSCKFLRVDPKTFVQDAEKHGLVWIDATPDLVVGEIQEYAKRNGVAAAQVAGYWFGKRDEKTGLVGQRAGPDEKVMLQFHCGGWVLGDGSPKSIDARMCNDILIRFPQFSRLLSLEYRLSQGHTLPIENPFPAGLIDATAAYNYLVNDLGFKPSNILVMGDSAGGGLVISLARYLKIAAFPSLPLPGGLFLMSPTADWSTSHHGPGTSHDINSKSDWVQGFTAGYCGRALIGHLPESEIDTNAWISPSSLRLPKAEGWFEGFPSTLVHAGGAEMTLDQMRTLTDRMRGDMGEDKVTYVETPDGTHIMLSLPFHENEKDWTYVEVGNWIGSVFA</sequence>
<evidence type="ECO:0000256" key="1">
    <source>
        <dbReference type="ARBA" id="ARBA00022801"/>
    </source>
</evidence>
<dbReference type="PANTHER" id="PTHR48081:SF26">
    <property type="entry name" value="ALPHA_BETA HYDROLASE FOLD-3 DOMAIN-CONTAINING PROTEIN"/>
    <property type="match status" value="1"/>
</dbReference>
<protein>
    <recommendedName>
        <fullName evidence="2">Alpha/beta hydrolase fold-3 domain-containing protein</fullName>
    </recommendedName>
</protein>
<name>A0A2R6NHD3_9APHY</name>
<dbReference type="EMBL" id="MLYV02001285">
    <property type="protein sequence ID" value="PSR71402.1"/>
    <property type="molecule type" value="Genomic_DNA"/>
</dbReference>
<accession>A0A2R6NHD3</accession>
<evidence type="ECO:0000313" key="3">
    <source>
        <dbReference type="EMBL" id="PSR71402.1"/>
    </source>
</evidence>
<dbReference type="InterPro" id="IPR013094">
    <property type="entry name" value="AB_hydrolase_3"/>
</dbReference>
<dbReference type="Gene3D" id="3.40.50.1820">
    <property type="entry name" value="alpha/beta hydrolase"/>
    <property type="match status" value="1"/>
</dbReference>
<dbReference type="SUPFAM" id="SSF53474">
    <property type="entry name" value="alpha/beta-Hydrolases"/>
    <property type="match status" value="1"/>
</dbReference>
<proteinExistence type="predicted"/>
<organism evidence="3 4">
    <name type="scientific">Hermanssonia centrifuga</name>
    <dbReference type="NCBI Taxonomy" id="98765"/>
    <lineage>
        <taxon>Eukaryota</taxon>
        <taxon>Fungi</taxon>
        <taxon>Dikarya</taxon>
        <taxon>Basidiomycota</taxon>
        <taxon>Agaricomycotina</taxon>
        <taxon>Agaricomycetes</taxon>
        <taxon>Polyporales</taxon>
        <taxon>Meruliaceae</taxon>
        <taxon>Hermanssonia</taxon>
    </lineage>
</organism>
<dbReference type="OrthoDB" id="2152029at2759"/>
<keyword evidence="1" id="KW-0378">Hydrolase</keyword>
<evidence type="ECO:0000313" key="4">
    <source>
        <dbReference type="Proteomes" id="UP000186601"/>
    </source>
</evidence>
<dbReference type="Proteomes" id="UP000186601">
    <property type="component" value="Unassembled WGS sequence"/>
</dbReference>
<comment type="caution">
    <text evidence="3">The sequence shown here is derived from an EMBL/GenBank/DDBJ whole genome shotgun (WGS) entry which is preliminary data.</text>
</comment>
<reference evidence="3 4" key="1">
    <citation type="submission" date="2018-02" db="EMBL/GenBank/DDBJ databases">
        <title>Genome sequence of the basidiomycete white-rot fungus Phlebia centrifuga.</title>
        <authorList>
            <person name="Granchi Z."/>
            <person name="Peng M."/>
            <person name="de Vries R.P."/>
            <person name="Hilden K."/>
            <person name="Makela M.R."/>
            <person name="Grigoriev I."/>
            <person name="Riley R."/>
        </authorList>
    </citation>
    <scope>NUCLEOTIDE SEQUENCE [LARGE SCALE GENOMIC DNA]</scope>
    <source>
        <strain evidence="3 4">FBCC195</strain>
    </source>
</reference>
<dbReference type="InterPro" id="IPR029058">
    <property type="entry name" value="AB_hydrolase_fold"/>
</dbReference>
<feature type="domain" description="Alpha/beta hydrolase fold-3" evidence="2">
    <location>
        <begin position="146"/>
        <end position="377"/>
    </location>
</feature>
<dbReference type="GO" id="GO:0016787">
    <property type="term" value="F:hydrolase activity"/>
    <property type="evidence" value="ECO:0007669"/>
    <property type="project" value="UniProtKB-KW"/>
</dbReference>
<dbReference type="Pfam" id="PF07859">
    <property type="entry name" value="Abhydrolase_3"/>
    <property type="match status" value="1"/>
</dbReference>
<gene>
    <name evidence="3" type="ORF">PHLCEN_2v12669</name>
</gene>
<evidence type="ECO:0000259" key="2">
    <source>
        <dbReference type="Pfam" id="PF07859"/>
    </source>
</evidence>
<keyword evidence="4" id="KW-1185">Reference proteome</keyword>
<dbReference type="STRING" id="98765.A0A2R6NHD3"/>
<dbReference type="AlphaFoldDB" id="A0A2R6NHD3"/>
<dbReference type="PANTHER" id="PTHR48081">
    <property type="entry name" value="AB HYDROLASE SUPERFAMILY PROTEIN C4A8.06C"/>
    <property type="match status" value="1"/>
</dbReference>